<dbReference type="EMBL" id="JH600068">
    <property type="protein sequence ID" value="EIG54995.1"/>
    <property type="molecule type" value="Genomic_DNA"/>
</dbReference>
<feature type="compositionally biased region" description="Basic and acidic residues" evidence="1">
    <location>
        <begin position="235"/>
        <end position="244"/>
    </location>
</feature>
<gene>
    <name evidence="2" type="ORF">DesU5LDRAFT_3366</name>
</gene>
<organism evidence="2">
    <name type="scientific">Desulfovibrio sp. U5L</name>
    <dbReference type="NCBI Taxonomy" id="596152"/>
    <lineage>
        <taxon>Bacteria</taxon>
        <taxon>Pseudomonadati</taxon>
        <taxon>Thermodesulfobacteriota</taxon>
        <taxon>Desulfovibrionia</taxon>
        <taxon>Desulfovibrionales</taxon>
        <taxon>Desulfovibrionaceae</taxon>
        <taxon>Desulfovibrio</taxon>
    </lineage>
</organism>
<reference evidence="2" key="1">
    <citation type="submission" date="2011-11" db="EMBL/GenBank/DDBJ databases">
        <title>Improved High-Quality Draft sequence of Desulfovibrio sp. U5L.</title>
        <authorList>
            <consortium name="US DOE Joint Genome Institute"/>
            <person name="Lucas S."/>
            <person name="Han J."/>
            <person name="Lapidus A."/>
            <person name="Cheng J.-F."/>
            <person name="Goodwin L."/>
            <person name="Pitluck S."/>
            <person name="Peters L."/>
            <person name="Ovchinnikova G."/>
            <person name="Held B."/>
            <person name="Detter J.C."/>
            <person name="Han C."/>
            <person name="Tapia R."/>
            <person name="Land M."/>
            <person name="Hauser L."/>
            <person name="Kyrpides N."/>
            <person name="Ivanova N."/>
            <person name="Pagani I."/>
            <person name="Gabster J."/>
            <person name="Walker C."/>
            <person name="Stolyar S."/>
            <person name="Stahl D."/>
            <person name="Arkin A."/>
            <person name="Dehal P."/>
            <person name="Hazen T."/>
            <person name="Woyke T."/>
        </authorList>
    </citation>
    <scope>NUCLEOTIDE SEQUENCE [LARGE SCALE GENOMIC DNA]</scope>
    <source>
        <strain evidence="2">U5L</strain>
    </source>
</reference>
<dbReference type="AlphaFoldDB" id="I2Q5D9"/>
<name>I2Q5D9_9BACT</name>
<accession>I2Q5D9</accession>
<sequence length="300" mass="30949">MKDQHISGELEKIIESLATKSSSIIGVKPAKVIPLLVKIEKNTRQTSNSGPSTSLASAMVGATSLPKFSVAEVDMVAAAVSRSVASAMATDRVATQRQAEKNIKATTLAQRKSDRALVQDQAKAGAGPKSAAALKERRQAVARPGQDSSGGTFKALLASSRGWLADKRAGVNGEATDLAAGATVGGPIWAALKELGEVAESAKDSLGHFKKSTDKATTSTGKAAAVRGQGGRYAAQRDQKEERRHGNLLSAIRKIRPGVGGGGGGGDSGGGLLDDVDDVMDIWGHAKQGSSTFEMEFTLG</sequence>
<feature type="compositionally biased region" description="Low complexity" evidence="1">
    <location>
        <begin position="122"/>
        <end position="133"/>
    </location>
</feature>
<evidence type="ECO:0000313" key="2">
    <source>
        <dbReference type="EMBL" id="EIG54995.1"/>
    </source>
</evidence>
<feature type="region of interest" description="Disordered" evidence="1">
    <location>
        <begin position="114"/>
        <end position="152"/>
    </location>
</feature>
<dbReference type="HOGENOM" id="CLU_926626_0_0_7"/>
<protein>
    <submittedName>
        <fullName evidence="2">Uncharacterized protein</fullName>
    </submittedName>
</protein>
<feature type="region of interest" description="Disordered" evidence="1">
    <location>
        <begin position="211"/>
        <end position="244"/>
    </location>
</feature>
<evidence type="ECO:0000256" key="1">
    <source>
        <dbReference type="SAM" id="MobiDB-lite"/>
    </source>
</evidence>
<proteinExistence type="predicted"/>